<sequence>MKNRGEADGSTRKLTAEDALEFLKNVKDVIGNEAEKYEEFLQLMKDLAFQRIDIVGVITGVKRLFRGHNDLILGFNTFLPQRYAIACPLEDETPPRRRRPLKLGDALDYVSEVKRRFEGEFHIFNSFMRNLHLYKRGKKPLNELHREVCVLMQDHPDLVEGFADFLPCPSLTTTSNNDPEQNIGVDRPDEEGMSLIEKMNQKLPEVDVPQQFVKCLDVFDREIITPSELHSMVALLLITRVADVDSEHREDFYKRSTFRNGCRIYKYHLEKPTMTNPKAINKKIEVIKHKINSLKV</sequence>
<dbReference type="GO" id="GO:0003714">
    <property type="term" value="F:transcription corepressor activity"/>
    <property type="evidence" value="ECO:0007669"/>
    <property type="project" value="InterPro"/>
</dbReference>
<dbReference type="PROSITE" id="PS51477">
    <property type="entry name" value="PAH"/>
    <property type="match status" value="2"/>
</dbReference>
<dbReference type="AlphaFoldDB" id="A0A6J1G327"/>
<evidence type="ECO:0000256" key="2">
    <source>
        <dbReference type="ARBA" id="ARBA00022491"/>
    </source>
</evidence>
<dbReference type="Pfam" id="PF02671">
    <property type="entry name" value="PAH"/>
    <property type="match status" value="2"/>
</dbReference>
<dbReference type="Proteomes" id="UP000504609">
    <property type="component" value="Unplaced"/>
</dbReference>
<proteinExistence type="predicted"/>
<reference evidence="6" key="1">
    <citation type="submission" date="2025-08" db="UniProtKB">
        <authorList>
            <consortium name="RefSeq"/>
        </authorList>
    </citation>
    <scope>IDENTIFICATION</scope>
    <source>
        <tissue evidence="6">Young leaves</tissue>
    </source>
</reference>
<keyword evidence="3 4" id="KW-0539">Nucleus</keyword>
<dbReference type="GO" id="GO:0000118">
    <property type="term" value="C:histone deacetylase complex"/>
    <property type="evidence" value="ECO:0007669"/>
    <property type="project" value="TreeGrafter"/>
</dbReference>
<dbReference type="KEGG" id="cmos:111450349"/>
<dbReference type="GO" id="GO:0000785">
    <property type="term" value="C:chromatin"/>
    <property type="evidence" value="ECO:0007669"/>
    <property type="project" value="TreeGrafter"/>
</dbReference>
<evidence type="ECO:0000256" key="1">
    <source>
        <dbReference type="ARBA" id="ARBA00004123"/>
    </source>
</evidence>
<dbReference type="InterPro" id="IPR003822">
    <property type="entry name" value="PAH"/>
</dbReference>
<comment type="subcellular location">
    <subcellularLocation>
        <location evidence="1 4">Nucleus</location>
    </subcellularLocation>
</comment>
<dbReference type="GO" id="GO:0000122">
    <property type="term" value="P:negative regulation of transcription by RNA polymerase II"/>
    <property type="evidence" value="ECO:0007669"/>
    <property type="project" value="TreeGrafter"/>
</dbReference>
<dbReference type="PANTHER" id="PTHR12346">
    <property type="entry name" value="SIN3B-RELATED"/>
    <property type="match status" value="1"/>
</dbReference>
<keyword evidence="2" id="KW-0678">Repressor</keyword>
<evidence type="ECO:0000313" key="6">
    <source>
        <dbReference type="RefSeq" id="XP_022946192.1"/>
    </source>
</evidence>
<protein>
    <submittedName>
        <fullName evidence="6">Paired amphipathic helix protein Sin3-like 3</fullName>
    </submittedName>
</protein>
<accession>A0A6J1G327</accession>
<dbReference type="SUPFAM" id="SSF47762">
    <property type="entry name" value="PAH2 domain"/>
    <property type="match status" value="2"/>
</dbReference>
<evidence type="ECO:0000256" key="4">
    <source>
        <dbReference type="PROSITE-ProRule" id="PRU00810"/>
    </source>
</evidence>
<dbReference type="GeneID" id="111450349"/>
<dbReference type="RefSeq" id="XP_022946192.1">
    <property type="nucleotide sequence ID" value="XM_023090424.1"/>
</dbReference>
<name>A0A6J1G327_CUCMO</name>
<evidence type="ECO:0000313" key="5">
    <source>
        <dbReference type="Proteomes" id="UP000504609"/>
    </source>
</evidence>
<organism evidence="5 6">
    <name type="scientific">Cucurbita moschata</name>
    <name type="common">Winter crookneck squash</name>
    <name type="synonym">Cucurbita pepo var. moschata</name>
    <dbReference type="NCBI Taxonomy" id="3662"/>
    <lineage>
        <taxon>Eukaryota</taxon>
        <taxon>Viridiplantae</taxon>
        <taxon>Streptophyta</taxon>
        <taxon>Embryophyta</taxon>
        <taxon>Tracheophyta</taxon>
        <taxon>Spermatophyta</taxon>
        <taxon>Magnoliopsida</taxon>
        <taxon>eudicotyledons</taxon>
        <taxon>Gunneridae</taxon>
        <taxon>Pentapetalae</taxon>
        <taxon>rosids</taxon>
        <taxon>fabids</taxon>
        <taxon>Cucurbitales</taxon>
        <taxon>Cucurbitaceae</taxon>
        <taxon>Cucurbiteae</taxon>
        <taxon>Cucurbita</taxon>
    </lineage>
</organism>
<dbReference type="FunFam" id="1.20.1160.11:FF:000001">
    <property type="entry name" value="Paired amphipathic helix protein Sin3"/>
    <property type="match status" value="1"/>
</dbReference>
<dbReference type="InterPro" id="IPR039774">
    <property type="entry name" value="Sin3-like"/>
</dbReference>
<dbReference type="PANTHER" id="PTHR12346:SF0">
    <property type="entry name" value="SIN3A, ISOFORM G"/>
    <property type="match status" value="1"/>
</dbReference>
<dbReference type="InterPro" id="IPR036600">
    <property type="entry name" value="PAH_sf"/>
</dbReference>
<evidence type="ECO:0000256" key="3">
    <source>
        <dbReference type="ARBA" id="ARBA00023242"/>
    </source>
</evidence>
<dbReference type="Gene3D" id="1.20.1160.11">
    <property type="entry name" value="Paired amphipathic helix"/>
    <property type="match status" value="2"/>
</dbReference>
<gene>
    <name evidence="6" type="primary">LOC111450349</name>
</gene>
<keyword evidence="5" id="KW-1185">Reference proteome</keyword>